<dbReference type="PANTHER" id="PTHR32089">
    <property type="entry name" value="METHYL-ACCEPTING CHEMOTAXIS PROTEIN MCPB"/>
    <property type="match status" value="1"/>
</dbReference>
<comment type="similarity">
    <text evidence="2">Belongs to the methyl-accepting chemotaxis (MCP) protein family.</text>
</comment>
<keyword evidence="1 3" id="KW-0807">Transducer</keyword>
<dbReference type="InterPro" id="IPR024478">
    <property type="entry name" value="HlyB_4HB_MCP"/>
</dbReference>
<name>U7Q9A1_9CYAN</name>
<dbReference type="Proteomes" id="UP000017127">
    <property type="component" value="Unassembled WGS sequence"/>
</dbReference>
<dbReference type="InterPro" id="IPR004089">
    <property type="entry name" value="MCPsignal_dom"/>
</dbReference>
<dbReference type="GO" id="GO:0007165">
    <property type="term" value="P:signal transduction"/>
    <property type="evidence" value="ECO:0007669"/>
    <property type="project" value="UniProtKB-KW"/>
</dbReference>
<dbReference type="PROSITE" id="PS50111">
    <property type="entry name" value="CHEMOTAXIS_TRANSDUC_2"/>
    <property type="match status" value="1"/>
</dbReference>
<evidence type="ECO:0000256" key="4">
    <source>
        <dbReference type="SAM" id="MobiDB-lite"/>
    </source>
</evidence>
<protein>
    <submittedName>
        <fullName evidence="7">Methyl-accepting chemotaxis (MCP) signaling domain protein</fullName>
    </submittedName>
</protein>
<dbReference type="PRINTS" id="PR00260">
    <property type="entry name" value="CHEMTRNSDUCR"/>
</dbReference>
<dbReference type="AlphaFoldDB" id="U7Q9A1"/>
<evidence type="ECO:0000256" key="3">
    <source>
        <dbReference type="PROSITE-ProRule" id="PRU00284"/>
    </source>
</evidence>
<proteinExistence type="inferred from homology"/>
<evidence type="ECO:0000256" key="1">
    <source>
        <dbReference type="ARBA" id="ARBA00023224"/>
    </source>
</evidence>
<dbReference type="PANTHER" id="PTHR32089:SF112">
    <property type="entry name" value="LYSOZYME-LIKE PROTEIN-RELATED"/>
    <property type="match status" value="1"/>
</dbReference>
<dbReference type="InterPro" id="IPR004090">
    <property type="entry name" value="Chemotax_Me-accpt_rcpt"/>
</dbReference>
<feature type="transmembrane region" description="Helical" evidence="5">
    <location>
        <begin position="9"/>
        <end position="30"/>
    </location>
</feature>
<keyword evidence="5" id="KW-0472">Membrane</keyword>
<dbReference type="OrthoDB" id="457060at2"/>
<feature type="transmembrane region" description="Helical" evidence="5">
    <location>
        <begin position="184"/>
        <end position="206"/>
    </location>
</feature>
<sequence length="345" mass="38027">MNIKLSTKLYLGFFVTPAIILLGVTLYSMISIRQINQQVTTLYDDRIVPLKQLKLVSDAYAVLVVDAVNKAHEGITSTETALKSIEKASSEIEEHWQAYKQTNLTPEEQKLAREVEILFVPVNQTIRRLQQALETGEISQLDAYDGPLYEVIDPLTQKIQELINLQLDIAAQERADVQTIYSRIILFFGLIIFAAVVVASPIGYFFSQSITNTLKKTLQVVSESSIEIAAATEQQERTANQQASAVNETTTTMNELSTSSKSTAEQAESSVMDAKQALNLTENGSQAVEKTLEGMANLREKVDAIAQQIIRLSEQTNQIGTISKLVSDLANQTNMLALNAAVEAV</sequence>
<dbReference type="GO" id="GO:0006935">
    <property type="term" value="P:chemotaxis"/>
    <property type="evidence" value="ECO:0007669"/>
    <property type="project" value="InterPro"/>
</dbReference>
<dbReference type="EMBL" id="AUZM01000215">
    <property type="protein sequence ID" value="ERT03782.1"/>
    <property type="molecule type" value="Genomic_DNA"/>
</dbReference>
<dbReference type="GO" id="GO:0016020">
    <property type="term" value="C:membrane"/>
    <property type="evidence" value="ECO:0007669"/>
    <property type="project" value="InterPro"/>
</dbReference>
<dbReference type="Gene3D" id="1.10.287.950">
    <property type="entry name" value="Methyl-accepting chemotaxis protein"/>
    <property type="match status" value="1"/>
</dbReference>
<dbReference type="RefSeq" id="WP_023069863.1">
    <property type="nucleotide sequence ID" value="NZ_AUZM01000215.1"/>
</dbReference>
<keyword evidence="5" id="KW-0812">Transmembrane</keyword>
<keyword evidence="8" id="KW-1185">Reference proteome</keyword>
<comment type="caution">
    <text evidence="7">The sequence shown here is derived from an EMBL/GenBank/DDBJ whole genome shotgun (WGS) entry which is preliminary data.</text>
</comment>
<feature type="non-terminal residue" evidence="7">
    <location>
        <position position="345"/>
    </location>
</feature>
<dbReference type="GO" id="GO:0004888">
    <property type="term" value="F:transmembrane signaling receptor activity"/>
    <property type="evidence" value="ECO:0007669"/>
    <property type="project" value="InterPro"/>
</dbReference>
<gene>
    <name evidence="7" type="ORF">M595_6278</name>
</gene>
<organism evidence="7 8">
    <name type="scientific">Lyngbya aestuarii BL J</name>
    <dbReference type="NCBI Taxonomy" id="1348334"/>
    <lineage>
        <taxon>Bacteria</taxon>
        <taxon>Bacillati</taxon>
        <taxon>Cyanobacteriota</taxon>
        <taxon>Cyanophyceae</taxon>
        <taxon>Oscillatoriophycideae</taxon>
        <taxon>Oscillatoriales</taxon>
        <taxon>Microcoleaceae</taxon>
        <taxon>Lyngbya</taxon>
    </lineage>
</organism>
<evidence type="ECO:0000259" key="6">
    <source>
        <dbReference type="PROSITE" id="PS50111"/>
    </source>
</evidence>
<evidence type="ECO:0000313" key="7">
    <source>
        <dbReference type="EMBL" id="ERT03782.1"/>
    </source>
</evidence>
<evidence type="ECO:0000256" key="5">
    <source>
        <dbReference type="SAM" id="Phobius"/>
    </source>
</evidence>
<reference evidence="7 8" key="1">
    <citation type="journal article" date="2013" name="Front. Microbiol.">
        <title>Comparative genomic analyses of the cyanobacterium, Lyngbya aestuarii BL J, a powerful hydrogen producer.</title>
        <authorList>
            <person name="Kothari A."/>
            <person name="Vaughn M."/>
            <person name="Garcia-Pichel F."/>
        </authorList>
    </citation>
    <scope>NUCLEOTIDE SEQUENCE [LARGE SCALE GENOMIC DNA]</scope>
    <source>
        <strain evidence="7 8">BL J</strain>
    </source>
</reference>
<evidence type="ECO:0000256" key="2">
    <source>
        <dbReference type="ARBA" id="ARBA00029447"/>
    </source>
</evidence>
<dbReference type="Pfam" id="PF12729">
    <property type="entry name" value="4HB_MCP_1"/>
    <property type="match status" value="1"/>
</dbReference>
<keyword evidence="5" id="KW-1133">Transmembrane helix</keyword>
<dbReference type="SUPFAM" id="SSF58104">
    <property type="entry name" value="Methyl-accepting chemotaxis protein (MCP) signaling domain"/>
    <property type="match status" value="1"/>
</dbReference>
<feature type="domain" description="Methyl-accepting transducer" evidence="6">
    <location>
        <begin position="217"/>
        <end position="345"/>
    </location>
</feature>
<feature type="region of interest" description="Disordered" evidence="4">
    <location>
        <begin position="233"/>
        <end position="266"/>
    </location>
</feature>
<accession>U7Q9A1</accession>
<evidence type="ECO:0000313" key="8">
    <source>
        <dbReference type="Proteomes" id="UP000017127"/>
    </source>
</evidence>
<feature type="compositionally biased region" description="Polar residues" evidence="4">
    <location>
        <begin position="237"/>
        <end position="266"/>
    </location>
</feature>